<proteinExistence type="predicted"/>
<dbReference type="AlphaFoldDB" id="V4PNT6"/>
<protein>
    <submittedName>
        <fullName evidence="1">Uncharacterized protein</fullName>
    </submittedName>
</protein>
<evidence type="ECO:0000313" key="2">
    <source>
        <dbReference type="Proteomes" id="UP000017837"/>
    </source>
</evidence>
<comment type="caution">
    <text evidence="1">The sequence shown here is derived from an EMBL/GenBank/DDBJ whole genome shotgun (WGS) entry which is preliminary data.</text>
</comment>
<sequence length="111" mass="12553">MTLYPFGAPLALGDQFVLRLEQVGHVIETWLSPGQDTGAGLSPKLQKPVFSELFRQDQVFLFGAFAAAISSYGRRHPPKSAFWLPVELDFSTKNFMRRHCIPTLFDPGWKQ</sequence>
<name>V4PNT6_9CAUL</name>
<keyword evidence="2" id="KW-1185">Reference proteome</keyword>
<organism evidence="1 2">
    <name type="scientific">Asticcacaulis benevestitus DSM 16100 = ATCC BAA-896</name>
    <dbReference type="NCBI Taxonomy" id="1121022"/>
    <lineage>
        <taxon>Bacteria</taxon>
        <taxon>Pseudomonadati</taxon>
        <taxon>Pseudomonadota</taxon>
        <taxon>Alphaproteobacteria</taxon>
        <taxon>Caulobacterales</taxon>
        <taxon>Caulobacteraceae</taxon>
        <taxon>Asticcacaulis</taxon>
    </lineage>
</organism>
<gene>
    <name evidence="1" type="ORF">ABENE_13150</name>
</gene>
<reference evidence="1 2" key="1">
    <citation type="journal article" date="2014" name="Nature">
        <title>Sequential evolution of bacterial morphology by co-option of a developmental regulator.</title>
        <authorList>
            <person name="Jiang C."/>
            <person name="Brown P.J."/>
            <person name="Ducret A."/>
            <person name="Brun Y.V."/>
        </authorList>
    </citation>
    <scope>NUCLEOTIDE SEQUENCE [LARGE SCALE GENOMIC DNA]</scope>
    <source>
        <strain evidence="1 2">DSM 16100</strain>
    </source>
</reference>
<evidence type="ECO:0000313" key="1">
    <source>
        <dbReference type="EMBL" id="ESQ89946.1"/>
    </source>
</evidence>
<dbReference type="Proteomes" id="UP000017837">
    <property type="component" value="Unassembled WGS sequence"/>
</dbReference>
<dbReference type="EMBL" id="AWGB01000027">
    <property type="protein sequence ID" value="ESQ89946.1"/>
    <property type="molecule type" value="Genomic_DNA"/>
</dbReference>
<accession>V4PNT6</accession>